<keyword evidence="6" id="KW-1003">Cell membrane</keyword>
<accession>A0ABP0D4Q2</accession>
<evidence type="ECO:0000256" key="5">
    <source>
        <dbReference type="ARBA" id="ARBA00018125"/>
    </source>
</evidence>
<feature type="transmembrane region" description="Helical" evidence="15">
    <location>
        <begin position="238"/>
        <end position="256"/>
    </location>
</feature>
<evidence type="ECO:0000256" key="15">
    <source>
        <dbReference type="SAM" id="Phobius"/>
    </source>
</evidence>
<keyword evidence="7 15" id="KW-0812">Transmembrane</keyword>
<keyword evidence="8" id="KW-0965">Cell junction</keyword>
<evidence type="ECO:0000256" key="1">
    <source>
        <dbReference type="ARBA" id="ARBA00004123"/>
    </source>
</evidence>
<feature type="domain" description="Myosin-binding" evidence="16">
    <location>
        <begin position="218"/>
        <end position="495"/>
    </location>
</feature>
<feature type="region of interest" description="Disordered" evidence="14">
    <location>
        <begin position="1"/>
        <end position="28"/>
    </location>
</feature>
<organism evidence="17 18">
    <name type="scientific">Sporothrix epigloea</name>
    <dbReference type="NCBI Taxonomy" id="1892477"/>
    <lineage>
        <taxon>Eukaryota</taxon>
        <taxon>Fungi</taxon>
        <taxon>Dikarya</taxon>
        <taxon>Ascomycota</taxon>
        <taxon>Pezizomycotina</taxon>
        <taxon>Sordariomycetes</taxon>
        <taxon>Sordariomycetidae</taxon>
        <taxon>Ophiostomatales</taxon>
        <taxon>Ophiostomataceae</taxon>
        <taxon>Sporothrix</taxon>
    </lineage>
</organism>
<evidence type="ECO:0000256" key="9">
    <source>
        <dbReference type="ARBA" id="ARBA00022989"/>
    </source>
</evidence>
<evidence type="ECO:0000256" key="6">
    <source>
        <dbReference type="ARBA" id="ARBA00022475"/>
    </source>
</evidence>
<feature type="region of interest" description="Disordered" evidence="14">
    <location>
        <begin position="669"/>
        <end position="696"/>
    </location>
</feature>
<evidence type="ECO:0000256" key="2">
    <source>
        <dbReference type="ARBA" id="ARBA00004536"/>
    </source>
</evidence>
<evidence type="ECO:0000313" key="18">
    <source>
        <dbReference type="Proteomes" id="UP001642502"/>
    </source>
</evidence>
<evidence type="ECO:0000256" key="12">
    <source>
        <dbReference type="ARBA" id="ARBA00023242"/>
    </source>
</evidence>
<evidence type="ECO:0000256" key="4">
    <source>
        <dbReference type="ARBA" id="ARBA00007245"/>
    </source>
</evidence>
<feature type="transmembrane region" description="Helical" evidence="15">
    <location>
        <begin position="205"/>
        <end position="226"/>
    </location>
</feature>
<keyword evidence="18" id="KW-1185">Reference proteome</keyword>
<dbReference type="PANTHER" id="PTHR15989:SF5">
    <property type="entry name" value="VEZATIN"/>
    <property type="match status" value="1"/>
</dbReference>
<keyword evidence="12" id="KW-0539">Nucleus</keyword>
<feature type="compositionally biased region" description="Pro residues" evidence="14">
    <location>
        <begin position="86"/>
        <end position="95"/>
    </location>
</feature>
<feature type="region of interest" description="Disordered" evidence="14">
    <location>
        <begin position="639"/>
        <end position="658"/>
    </location>
</feature>
<evidence type="ECO:0000256" key="14">
    <source>
        <dbReference type="SAM" id="MobiDB-lite"/>
    </source>
</evidence>
<comment type="similarity">
    <text evidence="4">Belongs to the vezatin family.</text>
</comment>
<dbReference type="InterPro" id="IPR026859">
    <property type="entry name" value="Myosin-bd"/>
</dbReference>
<feature type="region of interest" description="Disordered" evidence="14">
    <location>
        <begin position="575"/>
        <end position="607"/>
    </location>
</feature>
<evidence type="ECO:0000313" key="17">
    <source>
        <dbReference type="EMBL" id="CAK7263181.1"/>
    </source>
</evidence>
<keyword evidence="9 15" id="KW-1133">Transmembrane helix</keyword>
<gene>
    <name evidence="17" type="ORF">SEPCBS119000_000351</name>
</gene>
<comment type="subcellular location">
    <subcellularLocation>
        <location evidence="2">Cell junction</location>
        <location evidence="2">Adherens junction</location>
    </subcellularLocation>
    <subcellularLocation>
        <location evidence="3">Cell membrane</location>
        <topology evidence="3">Multi-pass membrane protein</topology>
    </subcellularLocation>
    <subcellularLocation>
        <location evidence="1">Nucleus</location>
    </subcellularLocation>
</comment>
<feature type="compositionally biased region" description="Low complexity" evidence="14">
    <location>
        <begin position="683"/>
        <end position="696"/>
    </location>
</feature>
<reference evidence="17 18" key="1">
    <citation type="submission" date="2024-01" db="EMBL/GenBank/DDBJ databases">
        <authorList>
            <person name="Allen C."/>
            <person name="Tagirdzhanova G."/>
        </authorList>
    </citation>
    <scope>NUCLEOTIDE SEQUENCE [LARGE SCALE GENOMIC DNA]</scope>
    <source>
        <strain evidence="17 18">CBS 119000</strain>
    </source>
</reference>
<dbReference type="Proteomes" id="UP001642502">
    <property type="component" value="Unassembled WGS sequence"/>
</dbReference>
<protein>
    <recommendedName>
        <fullName evidence="5">Vezatin</fullName>
    </recommendedName>
</protein>
<dbReference type="InterPro" id="IPR026858">
    <property type="entry name" value="Vezatin"/>
</dbReference>
<evidence type="ECO:0000256" key="8">
    <source>
        <dbReference type="ARBA" id="ARBA00022949"/>
    </source>
</evidence>
<proteinExistence type="inferred from homology"/>
<comment type="caution">
    <text evidence="17">The sequence shown here is derived from an EMBL/GenBank/DDBJ whole genome shotgun (WGS) entry which is preliminary data.</text>
</comment>
<evidence type="ECO:0000256" key="7">
    <source>
        <dbReference type="ARBA" id="ARBA00022692"/>
    </source>
</evidence>
<evidence type="ECO:0000256" key="3">
    <source>
        <dbReference type="ARBA" id="ARBA00004651"/>
    </source>
</evidence>
<evidence type="ECO:0000256" key="13">
    <source>
        <dbReference type="SAM" id="Coils"/>
    </source>
</evidence>
<dbReference type="PANTHER" id="PTHR15989">
    <property type="entry name" value="VEZATIN"/>
    <property type="match status" value="1"/>
</dbReference>
<sequence length="696" mass="75281">METAVFDQTPLSEYLRDEGTDESGTWLSAGGSALSVAELLAGEDADSDNASRSALPVTPDQRHHLHHSQLRQRQSQKGERRNGVDTPPPSPPSPIFAPVGRPMVRKRFRNQTPSIVDERQRSASLSASIGNRCSSAVASTIGRIDNAQFTEKFRYTIITSHLLTAASFGQHPQAPHPGASETPAENELALGTRSEDGAGARIPSATGIIVAVTSAFVFSWTVRWVYRGGIAHLTKKTIVFGLIVLAGAVVVGNAYIRQQWLLYLRNSALAEVRAFVARSHDFDSAASASIAFIKEVELVSRGYRISSPLPPISRMDDRSQSRRCLRLRKVVQSSLADVLSKSIETADVIKGFAQQMELEMYYNIHDITDFDISDAMQGFNVAEFDDADSIRTLNVLAARLHTVRKLFLCALLALEAKGDESEYLPWTTAVEGLSALNEIIGHGYQRMRAVLGEAETFPPATIPKSPLSPGRERWRSQLGKLNSLSTGIRGLQAKLALLREESDHSLNEADDITELGPKLLAQYDSIGQDLKLLTQAWEEGRMSLASGIDRNEKRISSIGALLSPTISLSGLTTVGEDNSSSGGGTAEDALRALTGGSPLGGSTAGDPEEEVVFEAVSLSPATRRKSALTRDERIAKMKEERERRAEAREQADTSRGMLRELEMVINLRPKAGNRDSAGGAGSPGTATVSAGLQDSL</sequence>
<dbReference type="EMBL" id="CAWUON010000002">
    <property type="protein sequence ID" value="CAK7263181.1"/>
    <property type="molecule type" value="Genomic_DNA"/>
</dbReference>
<dbReference type="Pfam" id="PF12632">
    <property type="entry name" value="Vezatin"/>
    <property type="match status" value="1"/>
</dbReference>
<evidence type="ECO:0000256" key="11">
    <source>
        <dbReference type="ARBA" id="ARBA00023136"/>
    </source>
</evidence>
<feature type="coiled-coil region" evidence="13">
    <location>
        <begin position="481"/>
        <end position="508"/>
    </location>
</feature>
<evidence type="ECO:0000259" key="16">
    <source>
        <dbReference type="Pfam" id="PF12632"/>
    </source>
</evidence>
<keyword evidence="11 15" id="KW-0472">Membrane</keyword>
<keyword evidence="10 13" id="KW-0175">Coiled coil</keyword>
<evidence type="ECO:0000256" key="10">
    <source>
        <dbReference type="ARBA" id="ARBA00023054"/>
    </source>
</evidence>
<feature type="region of interest" description="Disordered" evidence="14">
    <location>
        <begin position="43"/>
        <end position="103"/>
    </location>
</feature>
<name>A0ABP0D4Q2_9PEZI</name>